<organism evidence="1 2">
    <name type="scientific">Durusdinium trenchii</name>
    <dbReference type="NCBI Taxonomy" id="1381693"/>
    <lineage>
        <taxon>Eukaryota</taxon>
        <taxon>Sar</taxon>
        <taxon>Alveolata</taxon>
        <taxon>Dinophyceae</taxon>
        <taxon>Suessiales</taxon>
        <taxon>Symbiodiniaceae</taxon>
        <taxon>Durusdinium</taxon>
    </lineage>
</organism>
<sequence>MDSDCEELAHDTVGIVSSQLARSECDDKVSEAELEQCVKMAARFQKVQKKWASELLIDPNQPHLGSWIAGRWTSDFHFSVMCLPCAQKYGKDSDNPWVVGGLKLVSSLQLGHAKRHQDSFLHQEAVKHLASGSDHLESDKPVRNKPELRTALQLAWDSCRKGSSFAAASSDEIGSREKVGRLTRALGTALKKTDQEVLRKAYTIALHQDTRQGVLCLRYACASLDSSVVHRGVCGFCHNPGTKSEDIEAGVLSILDDLCDGDHELLLHVCDSVELIDSDGASDEQKSLRDCGAEVQHVKNLGLSHDRFDSASKPLGRFVTCFDSVWRTARHISASRRGTEPARKANDFLRHACVESLVQCAMLADAAFESLEVIRFHDTENFDLSSVPKVLANFLHRIDVLFLRKEVVNVGHTKLMLHTLATERTCELHPEGVFKSLGGAGAVQRDILDRCFARMAVWVRLATERIEVEFPSWRALHLFEVFDLGMARGDAAGSKLQQLAGIFGVEDTDALTSEFHHIRVNALQLLERWESEILQGDARDTAVRRGLQLWIDMYGEFRKHAQNTRWKRLRCSVDSAGQETAFHRKRKIEVEQVSDSHQQRKKQELLEHAEEAGLDAWQEVHEKELEKLQNQHWEFMKDAYNQQLLPAELADAQLIAEADEKLARRRQRDDENSKKLGKIARMWDRPVFNLAGASICVLVLNDDSELDQIAEVVAKHKMDLVDEELISKADYLVIHNLDVVPNKFLAIAGLTGKTICNVTYLCSEGVEGAAMAFKPAVASIRHVWLSDAFRQEENDLAKAIDSAMSCPLSKWQRWDEMKFLQKMCSNPKGYKFI</sequence>
<evidence type="ECO:0000313" key="2">
    <source>
        <dbReference type="Proteomes" id="UP001642484"/>
    </source>
</evidence>
<proteinExistence type="predicted"/>
<protein>
    <submittedName>
        <fullName evidence="1">Uncharacterized protein</fullName>
    </submittedName>
</protein>
<comment type="caution">
    <text evidence="1">The sequence shown here is derived from an EMBL/GenBank/DDBJ whole genome shotgun (WGS) entry which is preliminary data.</text>
</comment>
<feature type="non-terminal residue" evidence="1">
    <location>
        <position position="833"/>
    </location>
</feature>
<dbReference type="EMBL" id="CAXAMN010004897">
    <property type="protein sequence ID" value="CAK9011481.1"/>
    <property type="molecule type" value="Genomic_DNA"/>
</dbReference>
<accession>A0ABP0JAY9</accession>
<keyword evidence="2" id="KW-1185">Reference proteome</keyword>
<dbReference type="Proteomes" id="UP001642484">
    <property type="component" value="Unassembled WGS sequence"/>
</dbReference>
<gene>
    <name evidence="1" type="ORF">CCMP2556_LOCUS10480</name>
</gene>
<reference evidence="1 2" key="1">
    <citation type="submission" date="2024-02" db="EMBL/GenBank/DDBJ databases">
        <authorList>
            <person name="Chen Y."/>
            <person name="Shah S."/>
            <person name="Dougan E. K."/>
            <person name="Thang M."/>
            <person name="Chan C."/>
        </authorList>
    </citation>
    <scope>NUCLEOTIDE SEQUENCE [LARGE SCALE GENOMIC DNA]</scope>
</reference>
<feature type="non-terminal residue" evidence="1">
    <location>
        <position position="1"/>
    </location>
</feature>
<evidence type="ECO:0000313" key="1">
    <source>
        <dbReference type="EMBL" id="CAK9011481.1"/>
    </source>
</evidence>
<name>A0ABP0JAY9_9DINO</name>